<dbReference type="Proteomes" id="UP000663720">
    <property type="component" value="Chromosome"/>
</dbReference>
<feature type="domain" description="ABC-type transport auxiliary lipoprotein component" evidence="1">
    <location>
        <begin position="46"/>
        <end position="194"/>
    </location>
</feature>
<dbReference type="Pfam" id="PF03886">
    <property type="entry name" value="ABC_trans_aux"/>
    <property type="match status" value="1"/>
</dbReference>
<dbReference type="AlphaFoldDB" id="A0A975BAW2"/>
<organism evidence="2 3">
    <name type="scientific">Desulfonema limicola</name>
    <dbReference type="NCBI Taxonomy" id="45656"/>
    <lineage>
        <taxon>Bacteria</taxon>
        <taxon>Pseudomonadati</taxon>
        <taxon>Thermodesulfobacteriota</taxon>
        <taxon>Desulfobacteria</taxon>
        <taxon>Desulfobacterales</taxon>
        <taxon>Desulfococcaceae</taxon>
        <taxon>Desulfonema</taxon>
    </lineage>
</organism>
<dbReference type="PROSITE" id="PS51257">
    <property type="entry name" value="PROKAR_LIPOPROTEIN"/>
    <property type="match status" value="1"/>
</dbReference>
<dbReference type="RefSeq" id="WP_207687928.1">
    <property type="nucleotide sequence ID" value="NZ_CP061799.1"/>
</dbReference>
<keyword evidence="3" id="KW-1185">Reference proteome</keyword>
<dbReference type="SUPFAM" id="SSF159594">
    <property type="entry name" value="XCC0632-like"/>
    <property type="match status" value="1"/>
</dbReference>
<dbReference type="KEGG" id="dli:dnl_43090"/>
<dbReference type="InterPro" id="IPR005586">
    <property type="entry name" value="ABC_trans_aux"/>
</dbReference>
<protein>
    <submittedName>
        <fullName evidence="2">ABC-type transport auxiliary lipoprotein component domain-containing protein</fullName>
    </submittedName>
</protein>
<gene>
    <name evidence="2" type="ORF">dnl_43090</name>
</gene>
<evidence type="ECO:0000259" key="1">
    <source>
        <dbReference type="Pfam" id="PF03886"/>
    </source>
</evidence>
<dbReference type="Gene3D" id="3.40.50.10610">
    <property type="entry name" value="ABC-type transport auxiliary lipoprotein component"/>
    <property type="match status" value="1"/>
</dbReference>
<reference evidence="2" key="1">
    <citation type="journal article" date="2021" name="Microb. Physiol.">
        <title>Proteogenomic Insights into the Physiology of Marine, Sulfate-Reducing, Filamentous Desulfonema limicola and Desulfonema magnum.</title>
        <authorList>
            <person name="Schnaars V."/>
            <person name="Wohlbrand L."/>
            <person name="Scheve S."/>
            <person name="Hinrichs C."/>
            <person name="Reinhardt R."/>
            <person name="Rabus R."/>
        </authorList>
    </citation>
    <scope>NUCLEOTIDE SEQUENCE</scope>
    <source>
        <strain evidence="2">5ac10</strain>
    </source>
</reference>
<proteinExistence type="predicted"/>
<dbReference type="EMBL" id="CP061799">
    <property type="protein sequence ID" value="QTA81951.1"/>
    <property type="molecule type" value="Genomic_DNA"/>
</dbReference>
<evidence type="ECO:0000313" key="3">
    <source>
        <dbReference type="Proteomes" id="UP000663720"/>
    </source>
</evidence>
<evidence type="ECO:0000313" key="2">
    <source>
        <dbReference type="EMBL" id="QTA81951.1"/>
    </source>
</evidence>
<keyword evidence="2" id="KW-0449">Lipoprotein</keyword>
<name>A0A975BAW2_9BACT</name>
<accession>A0A975BAW2</accession>
<sequence length="202" mass="22779">MKKKNFYIQSILIIFIILIICSCSRTQPSRFYILNSISESDIHLSSPKNTGLIVGIGPVDIPDYLQRPNIVTRTRKNSLMLAEYDKWAGSLKHDIPLILAENLSIALNTDHVFIYPWKTMLPVKYQVKIEIIRFDAEPEKQASLTARWLILGQDGQKPVKMKKSTISLPVIKKGYEAIVAAQSQALGVLSLEIANEINSVEK</sequence>